<dbReference type="InterPro" id="IPR018490">
    <property type="entry name" value="cNMP-bd_dom_sf"/>
</dbReference>
<dbReference type="GO" id="GO:0003700">
    <property type="term" value="F:DNA-binding transcription factor activity"/>
    <property type="evidence" value="ECO:0007669"/>
    <property type="project" value="TreeGrafter"/>
</dbReference>
<evidence type="ECO:0000313" key="6">
    <source>
        <dbReference type="EMBL" id="NKZ06852.1"/>
    </source>
</evidence>
<keyword evidence="3" id="KW-0804">Transcription</keyword>
<reference evidence="6 7" key="1">
    <citation type="submission" date="2020-04" db="EMBL/GenBank/DDBJ databases">
        <title>MicrobeNet Type strains.</title>
        <authorList>
            <person name="Nicholson A.C."/>
        </authorList>
    </citation>
    <scope>NUCLEOTIDE SEQUENCE [LARGE SCALE GENOMIC DNA]</scope>
    <source>
        <strain evidence="6 7">ATCC BAA-277</strain>
    </source>
</reference>
<dbReference type="AlphaFoldDB" id="A0A846Z6I2"/>
<protein>
    <submittedName>
        <fullName evidence="6">Crp/Fnr family transcriptional regulator</fullName>
    </submittedName>
</protein>
<dbReference type="InterPro" id="IPR000595">
    <property type="entry name" value="cNMP-bd_dom"/>
</dbReference>
<evidence type="ECO:0000256" key="3">
    <source>
        <dbReference type="ARBA" id="ARBA00023163"/>
    </source>
</evidence>
<dbReference type="PANTHER" id="PTHR24567">
    <property type="entry name" value="CRP FAMILY TRANSCRIPTIONAL REGULATORY PROTEIN"/>
    <property type="match status" value="1"/>
</dbReference>
<dbReference type="Pfam" id="PF00027">
    <property type="entry name" value="cNMP_binding"/>
    <property type="match status" value="1"/>
</dbReference>
<dbReference type="PROSITE" id="PS51063">
    <property type="entry name" value="HTH_CRP_2"/>
    <property type="match status" value="1"/>
</dbReference>
<evidence type="ECO:0000313" key="7">
    <source>
        <dbReference type="Proteomes" id="UP000579250"/>
    </source>
</evidence>
<dbReference type="SUPFAM" id="SSF46785">
    <property type="entry name" value="Winged helix' DNA-binding domain"/>
    <property type="match status" value="1"/>
</dbReference>
<proteinExistence type="predicted"/>
<dbReference type="CDD" id="cd00092">
    <property type="entry name" value="HTH_CRP"/>
    <property type="match status" value="1"/>
</dbReference>
<evidence type="ECO:0000256" key="2">
    <source>
        <dbReference type="ARBA" id="ARBA00023125"/>
    </source>
</evidence>
<dbReference type="RefSeq" id="WP_067641044.1">
    <property type="nucleotide sequence ID" value="NZ_JAAXPI010000043.1"/>
</dbReference>
<accession>A0A846Z6I2</accession>
<dbReference type="Proteomes" id="UP000579250">
    <property type="component" value="Unassembled WGS sequence"/>
</dbReference>
<evidence type="ECO:0000256" key="1">
    <source>
        <dbReference type="ARBA" id="ARBA00023015"/>
    </source>
</evidence>
<dbReference type="EMBL" id="JAAXPI010000043">
    <property type="protein sequence ID" value="NKZ06852.1"/>
    <property type="molecule type" value="Genomic_DNA"/>
</dbReference>
<dbReference type="Gene3D" id="2.60.120.10">
    <property type="entry name" value="Jelly Rolls"/>
    <property type="match status" value="1"/>
</dbReference>
<dbReference type="GO" id="GO:0003677">
    <property type="term" value="F:DNA binding"/>
    <property type="evidence" value="ECO:0007669"/>
    <property type="project" value="UniProtKB-KW"/>
</dbReference>
<organism evidence="6 7">
    <name type="scientific">Actinomadura latina</name>
    <dbReference type="NCBI Taxonomy" id="163603"/>
    <lineage>
        <taxon>Bacteria</taxon>
        <taxon>Bacillati</taxon>
        <taxon>Actinomycetota</taxon>
        <taxon>Actinomycetes</taxon>
        <taxon>Streptosporangiales</taxon>
        <taxon>Thermomonosporaceae</taxon>
        <taxon>Actinomadura</taxon>
    </lineage>
</organism>
<comment type="caution">
    <text evidence="6">The sequence shown here is derived from an EMBL/GenBank/DDBJ whole genome shotgun (WGS) entry which is preliminary data.</text>
</comment>
<dbReference type="GO" id="GO:0005829">
    <property type="term" value="C:cytosol"/>
    <property type="evidence" value="ECO:0007669"/>
    <property type="project" value="TreeGrafter"/>
</dbReference>
<evidence type="ECO:0000259" key="4">
    <source>
        <dbReference type="PROSITE" id="PS50042"/>
    </source>
</evidence>
<dbReference type="InterPro" id="IPR036390">
    <property type="entry name" value="WH_DNA-bd_sf"/>
</dbReference>
<keyword evidence="1" id="KW-0805">Transcription regulation</keyword>
<dbReference type="SUPFAM" id="SSF51206">
    <property type="entry name" value="cAMP-binding domain-like"/>
    <property type="match status" value="1"/>
</dbReference>
<sequence length="256" mass="27869">MHRRTTPLRRPCAKPHHCPRRMRLKVLSQARFFTGLDIGEITAIEARMRVRGYAEGERIYPAGARADHLFVLASGRVKLVRPTPDGQDVLVGIVTPGGLFGTLTTLGEPEFTDSAETLTVSCALSISADDFRAVLRRHPSVALAVVDDLAHRLEEAHQAVRRLSGGTVEQRVAATLLTLAGRLGEPRGGAVLLQLPLTRSDLAAMTGSTTESVSRAMSRLRKEGVIETGRRWTSIVDRDRLVRLADADARTPEAGN</sequence>
<keyword evidence="2" id="KW-0238">DNA-binding</keyword>
<feature type="domain" description="Cyclic nucleotide-binding" evidence="4">
    <location>
        <begin position="32"/>
        <end position="152"/>
    </location>
</feature>
<dbReference type="Pfam" id="PF13545">
    <property type="entry name" value="HTH_Crp_2"/>
    <property type="match status" value="1"/>
</dbReference>
<dbReference type="PANTHER" id="PTHR24567:SF74">
    <property type="entry name" value="HTH-TYPE TRANSCRIPTIONAL REGULATOR ARCR"/>
    <property type="match status" value="1"/>
</dbReference>
<dbReference type="InterPro" id="IPR014710">
    <property type="entry name" value="RmlC-like_jellyroll"/>
</dbReference>
<dbReference type="InterPro" id="IPR036388">
    <property type="entry name" value="WH-like_DNA-bd_sf"/>
</dbReference>
<dbReference type="PROSITE" id="PS50042">
    <property type="entry name" value="CNMP_BINDING_3"/>
    <property type="match status" value="1"/>
</dbReference>
<dbReference type="InterPro" id="IPR012318">
    <property type="entry name" value="HTH_CRP"/>
</dbReference>
<dbReference type="SMART" id="SM00100">
    <property type="entry name" value="cNMP"/>
    <property type="match status" value="1"/>
</dbReference>
<dbReference type="CDD" id="cd00038">
    <property type="entry name" value="CAP_ED"/>
    <property type="match status" value="1"/>
</dbReference>
<gene>
    <name evidence="6" type="ORF">HGB48_24380</name>
</gene>
<keyword evidence="7" id="KW-1185">Reference proteome</keyword>
<evidence type="ECO:0000259" key="5">
    <source>
        <dbReference type="PROSITE" id="PS51063"/>
    </source>
</evidence>
<feature type="domain" description="HTH crp-type" evidence="5">
    <location>
        <begin position="166"/>
        <end position="239"/>
    </location>
</feature>
<dbReference type="PRINTS" id="PR00034">
    <property type="entry name" value="HTHCRP"/>
</dbReference>
<dbReference type="InterPro" id="IPR050397">
    <property type="entry name" value="Env_Response_Regulators"/>
</dbReference>
<name>A0A846Z6I2_9ACTN</name>
<dbReference type="Gene3D" id="1.10.10.10">
    <property type="entry name" value="Winged helix-like DNA-binding domain superfamily/Winged helix DNA-binding domain"/>
    <property type="match status" value="1"/>
</dbReference>
<dbReference type="SMART" id="SM00419">
    <property type="entry name" value="HTH_CRP"/>
    <property type="match status" value="1"/>
</dbReference>